<keyword evidence="7" id="KW-0813">Transport</keyword>
<evidence type="ECO:0000313" key="11">
    <source>
        <dbReference type="Proteomes" id="UP000054342"/>
    </source>
</evidence>
<evidence type="ECO:0000256" key="4">
    <source>
        <dbReference type="ARBA" id="ARBA00029502"/>
    </source>
</evidence>
<comment type="function">
    <text evidence="7">Component of the PEX13-PEX14 docking complex, a translocon channel that specifically mediates the import of peroxisomal cargo proteins bound to PEX5 receptor. The PEX13-PEX14 docking complex forms a large import pore which can be opened to a diameter of about 9 nm. Mechanistically, PEX5 receptor along with cargo proteins associates with the PEX14 subunit of the PEX13-PEX14 docking complex in the cytosol, leading to the insertion of the receptor into the organelle membrane with the concomitant translocation of the cargo into the peroxisome matrix.</text>
</comment>
<evidence type="ECO:0000256" key="6">
    <source>
        <dbReference type="ARBA" id="ARBA00046271"/>
    </source>
</evidence>
<reference evidence="10 11" key="1">
    <citation type="submission" date="2015-01" db="EMBL/GenBank/DDBJ databases">
        <title>The Genome Sequence of Exophiala xenobiotica CBS118157.</title>
        <authorList>
            <consortium name="The Broad Institute Genomics Platform"/>
            <person name="Cuomo C."/>
            <person name="de Hoog S."/>
            <person name="Gorbushina A."/>
            <person name="Stielow B."/>
            <person name="Teixiera M."/>
            <person name="Abouelleil A."/>
            <person name="Chapman S.B."/>
            <person name="Priest M."/>
            <person name="Young S.K."/>
            <person name="Wortman J."/>
            <person name="Nusbaum C."/>
            <person name="Birren B."/>
        </authorList>
    </citation>
    <scope>NUCLEOTIDE SEQUENCE [LARGE SCALE GENOMIC DNA]</scope>
    <source>
        <strain evidence="10 11">CBS 118157</strain>
    </source>
</reference>
<evidence type="ECO:0000256" key="1">
    <source>
        <dbReference type="ARBA" id="ARBA00005443"/>
    </source>
</evidence>
<feature type="domain" description="Peroxisome membrane anchor protein Pex14p N-terminal" evidence="9">
    <location>
        <begin position="48"/>
        <end position="88"/>
    </location>
</feature>
<dbReference type="Pfam" id="PF04695">
    <property type="entry name" value="Pex14_N"/>
    <property type="match status" value="1"/>
</dbReference>
<dbReference type="GO" id="GO:0005102">
    <property type="term" value="F:signaling receptor binding"/>
    <property type="evidence" value="ECO:0007669"/>
    <property type="project" value="TreeGrafter"/>
</dbReference>
<dbReference type="RefSeq" id="XP_013319098.1">
    <property type="nucleotide sequence ID" value="XM_013463644.1"/>
</dbReference>
<dbReference type="STRING" id="348802.A0A0D2FEM1"/>
<dbReference type="InterPro" id="IPR025655">
    <property type="entry name" value="PEX14"/>
</dbReference>
<proteinExistence type="inferred from homology"/>
<keyword evidence="7" id="KW-0653">Protein transport</keyword>
<gene>
    <name evidence="10" type="ORF">PV05_03025</name>
</gene>
<dbReference type="GO" id="GO:0005778">
    <property type="term" value="C:peroxisomal membrane"/>
    <property type="evidence" value="ECO:0007669"/>
    <property type="project" value="UniProtKB-SubCell"/>
</dbReference>
<evidence type="ECO:0000313" key="10">
    <source>
        <dbReference type="EMBL" id="KIW58514.1"/>
    </source>
</evidence>
<feature type="compositionally biased region" description="Low complexity" evidence="8">
    <location>
        <begin position="34"/>
        <end position="45"/>
    </location>
</feature>
<comment type="subcellular location">
    <subcellularLocation>
        <location evidence="6 7">Peroxisome membrane</location>
    </subcellularLocation>
</comment>
<accession>A0A0D2FEM1</accession>
<dbReference type="GeneID" id="25324933"/>
<keyword evidence="11" id="KW-1185">Reference proteome</keyword>
<sequence length="407" mass="43999">MADQGPKKVPSIPVWQQKSSQDLPQPSADDEPSSDTTSTTSSSPELSVLEQARKFLEDESIRDVSRERKAALLEKKGLSSDEIHQLLDSEHPSSDDTPSDLKTVHDSTQTLNNKAPESSSPSASPSSTQTPESTTSPRRDIPPIITYPEFLVKPTKPPPLVTFSRLVNAAYAFAGLATLTYAASNYIVEPMLETLTSARHDLSSTALSDLDQLNSKLESVVSHVPYIASTQHPKPSDETLSDTSSDSDPTELFHRDIATQTSPHPSPSPSESSPYGFAASDPTARQSTRLRSLHGTLSSLLTSTDTHFAQDKLKESVTDFQTVLDKLSNTYNPFQTSYSGSSFTSYTSTGVGANAEDKSRTKKSSTSDNEAARFRAEIRALKGAFLSSRNFPTARPAAPFTLPGSAR</sequence>
<dbReference type="AlphaFoldDB" id="A0A0D2FEM1"/>
<dbReference type="HOGENOM" id="CLU_044743_0_0_1"/>
<evidence type="ECO:0000259" key="9">
    <source>
        <dbReference type="Pfam" id="PF04695"/>
    </source>
</evidence>
<feature type="compositionally biased region" description="Basic and acidic residues" evidence="8">
    <location>
        <begin position="51"/>
        <end position="94"/>
    </location>
</feature>
<keyword evidence="3 7" id="KW-0576">Peroxisome</keyword>
<dbReference type="PANTHER" id="PTHR23058">
    <property type="entry name" value="PEROXISOMAL MEMBRANE PROTEIN PEX14"/>
    <property type="match status" value="1"/>
</dbReference>
<dbReference type="InterPro" id="IPR006785">
    <property type="entry name" value="Pex14_N"/>
</dbReference>
<dbReference type="GO" id="GO:1990429">
    <property type="term" value="C:peroxisomal importomer complex"/>
    <property type="evidence" value="ECO:0007669"/>
    <property type="project" value="TreeGrafter"/>
</dbReference>
<feature type="region of interest" description="Disordered" evidence="8">
    <location>
        <begin position="1"/>
        <end position="142"/>
    </location>
</feature>
<feature type="region of interest" description="Disordered" evidence="8">
    <location>
        <begin position="345"/>
        <end position="371"/>
    </location>
</feature>
<keyword evidence="2" id="KW-0811">Translocation</keyword>
<evidence type="ECO:0000256" key="5">
    <source>
        <dbReference type="ARBA" id="ARBA00029691"/>
    </source>
</evidence>
<dbReference type="InterPro" id="IPR036388">
    <property type="entry name" value="WH-like_DNA-bd_sf"/>
</dbReference>
<dbReference type="PANTHER" id="PTHR23058:SF5">
    <property type="entry name" value="PEROXISOMAL MEMBRANE PROTEIN PEX14"/>
    <property type="match status" value="1"/>
</dbReference>
<dbReference type="EMBL" id="KN847318">
    <property type="protein sequence ID" value="KIW58514.1"/>
    <property type="molecule type" value="Genomic_DNA"/>
</dbReference>
<organism evidence="10 11">
    <name type="scientific">Exophiala xenobiotica</name>
    <dbReference type="NCBI Taxonomy" id="348802"/>
    <lineage>
        <taxon>Eukaryota</taxon>
        <taxon>Fungi</taxon>
        <taxon>Dikarya</taxon>
        <taxon>Ascomycota</taxon>
        <taxon>Pezizomycotina</taxon>
        <taxon>Eurotiomycetes</taxon>
        <taxon>Chaetothyriomycetidae</taxon>
        <taxon>Chaetothyriales</taxon>
        <taxon>Herpotrichiellaceae</taxon>
        <taxon>Exophiala</taxon>
    </lineage>
</organism>
<feature type="region of interest" description="Disordered" evidence="8">
    <location>
        <begin position="226"/>
        <end position="286"/>
    </location>
</feature>
<evidence type="ECO:0000256" key="8">
    <source>
        <dbReference type="SAM" id="MobiDB-lite"/>
    </source>
</evidence>
<dbReference type="GO" id="GO:0016560">
    <property type="term" value="P:protein import into peroxisome matrix, docking"/>
    <property type="evidence" value="ECO:0007669"/>
    <property type="project" value="UniProtKB-UniRule"/>
</dbReference>
<comment type="similarity">
    <text evidence="1 7">Belongs to the peroxin-14 family.</text>
</comment>
<dbReference type="OrthoDB" id="441517at2759"/>
<feature type="compositionally biased region" description="Polar residues" evidence="8">
    <location>
        <begin position="14"/>
        <end position="24"/>
    </location>
</feature>
<dbReference type="Proteomes" id="UP000054342">
    <property type="component" value="Unassembled WGS sequence"/>
</dbReference>
<protein>
    <recommendedName>
        <fullName evidence="4 7">Peroxisomal membrane protein PEX14</fullName>
    </recommendedName>
    <alternativeName>
        <fullName evidence="5 7">Peroxin-14</fullName>
    </alternativeName>
</protein>
<dbReference type="Gene3D" id="1.10.10.10">
    <property type="entry name" value="Winged helix-like DNA-binding domain superfamily/Winged helix DNA-binding domain"/>
    <property type="match status" value="1"/>
</dbReference>
<keyword evidence="7" id="KW-0472">Membrane</keyword>
<evidence type="ECO:0000256" key="2">
    <source>
        <dbReference type="ARBA" id="ARBA00023010"/>
    </source>
</evidence>
<feature type="compositionally biased region" description="Low complexity" evidence="8">
    <location>
        <begin position="115"/>
        <end position="136"/>
    </location>
</feature>
<evidence type="ECO:0000256" key="7">
    <source>
        <dbReference type="RuleBase" id="RU367032"/>
    </source>
</evidence>
<name>A0A0D2FEM1_9EURO</name>
<evidence type="ECO:0000256" key="3">
    <source>
        <dbReference type="ARBA" id="ARBA00023140"/>
    </source>
</evidence>